<keyword evidence="2" id="KW-1185">Reference proteome</keyword>
<gene>
    <name evidence="1" type="ORF">CDAR_389611</name>
</gene>
<comment type="caution">
    <text evidence="1">The sequence shown here is derived from an EMBL/GenBank/DDBJ whole genome shotgun (WGS) entry which is preliminary data.</text>
</comment>
<evidence type="ECO:0000313" key="1">
    <source>
        <dbReference type="EMBL" id="GIX90770.1"/>
    </source>
</evidence>
<sequence length="144" mass="16872">MVGSRNMQIPQRPIMSVECRQHLLQEQTNAECSYEDTKNTLAFVKNEPKCIFLDDNYWTQQITEESKTLPPNRWITRTQTSEERQNSKDVSVVAIAGYRKRCPCGHLLTIQTVEEDETNAFGRFVAFSLKSFRFLQHLEHNQKF</sequence>
<name>A0AAV4P463_9ARAC</name>
<proteinExistence type="predicted"/>
<protein>
    <submittedName>
        <fullName evidence="1">Uncharacterized protein</fullName>
    </submittedName>
</protein>
<dbReference type="AlphaFoldDB" id="A0AAV4P463"/>
<dbReference type="EMBL" id="BPLQ01002273">
    <property type="protein sequence ID" value="GIX90770.1"/>
    <property type="molecule type" value="Genomic_DNA"/>
</dbReference>
<accession>A0AAV4P463</accession>
<dbReference type="Proteomes" id="UP001054837">
    <property type="component" value="Unassembled WGS sequence"/>
</dbReference>
<reference evidence="1 2" key="1">
    <citation type="submission" date="2021-06" db="EMBL/GenBank/DDBJ databases">
        <title>Caerostris darwini draft genome.</title>
        <authorList>
            <person name="Kono N."/>
            <person name="Arakawa K."/>
        </authorList>
    </citation>
    <scope>NUCLEOTIDE SEQUENCE [LARGE SCALE GENOMIC DNA]</scope>
</reference>
<organism evidence="1 2">
    <name type="scientific">Caerostris darwini</name>
    <dbReference type="NCBI Taxonomy" id="1538125"/>
    <lineage>
        <taxon>Eukaryota</taxon>
        <taxon>Metazoa</taxon>
        <taxon>Ecdysozoa</taxon>
        <taxon>Arthropoda</taxon>
        <taxon>Chelicerata</taxon>
        <taxon>Arachnida</taxon>
        <taxon>Araneae</taxon>
        <taxon>Araneomorphae</taxon>
        <taxon>Entelegynae</taxon>
        <taxon>Araneoidea</taxon>
        <taxon>Araneidae</taxon>
        <taxon>Caerostris</taxon>
    </lineage>
</organism>
<evidence type="ECO:0000313" key="2">
    <source>
        <dbReference type="Proteomes" id="UP001054837"/>
    </source>
</evidence>